<keyword evidence="2" id="KW-1185">Reference proteome</keyword>
<reference evidence="1 2" key="1">
    <citation type="submission" date="2016-10" db="EMBL/GenBank/DDBJ databases">
        <title>Rhodobacter sp. LPB0142, isolated from sea water.</title>
        <authorList>
            <person name="Kim E."/>
            <person name="Yi H."/>
        </authorList>
    </citation>
    <scope>NUCLEOTIDE SEQUENCE [LARGE SCALE GENOMIC DNA]</scope>
    <source>
        <strain evidence="1 2">LPB0142</strain>
    </source>
</reference>
<proteinExistence type="predicted"/>
<sequence>MKLQSFEIAEVPSPQISLDPAEFEEARLAAFEKGYTAGWDDAIAAQDSEAARLRADLGQNLRDLSFTYHDVRQHVLSALKPLLEDMAAKVLPVVARETLAPIIAEQLAPLAESLASTPITVVSNPLAMPQIREILSAETELPLVFQAEPTLGESQVYLRFTETETCIDLDGVIALIQEAIATYFNTQSKEQAHG</sequence>
<protein>
    <recommendedName>
        <fullName evidence="3">Flagellar biosynthesis protein</fullName>
    </recommendedName>
</protein>
<dbReference type="EMBL" id="CP017781">
    <property type="protein sequence ID" value="AOZ70779.1"/>
    <property type="molecule type" value="Genomic_DNA"/>
</dbReference>
<evidence type="ECO:0000313" key="1">
    <source>
        <dbReference type="EMBL" id="AOZ70779.1"/>
    </source>
</evidence>
<organism evidence="1 2">
    <name type="scientific">Rhodobacter xanthinilyticus</name>
    <dbReference type="NCBI Taxonomy" id="1850250"/>
    <lineage>
        <taxon>Bacteria</taxon>
        <taxon>Pseudomonadati</taxon>
        <taxon>Pseudomonadota</taxon>
        <taxon>Alphaproteobacteria</taxon>
        <taxon>Rhodobacterales</taxon>
        <taxon>Rhodobacter group</taxon>
        <taxon>Rhodobacter</taxon>
    </lineage>
</organism>
<evidence type="ECO:0008006" key="3">
    <source>
        <dbReference type="Google" id="ProtNLM"/>
    </source>
</evidence>
<dbReference type="KEGG" id="rhp:LPB142_00105"/>
<evidence type="ECO:0000313" key="2">
    <source>
        <dbReference type="Proteomes" id="UP000176562"/>
    </source>
</evidence>
<gene>
    <name evidence="1" type="ORF">LPB142_00105</name>
</gene>
<accession>A0A1D9MG91</accession>
<dbReference type="Proteomes" id="UP000176562">
    <property type="component" value="Chromosome"/>
</dbReference>
<dbReference type="STRING" id="1850250.LPB142_00105"/>
<dbReference type="AlphaFoldDB" id="A0A1D9MG91"/>
<name>A0A1D9MG91_9RHOB</name>